<dbReference type="PANTHER" id="PTHR46333">
    <property type="entry name" value="CYTOKINESIS PROTEIN 3"/>
    <property type="match status" value="1"/>
</dbReference>
<organism evidence="3 4">
    <name type="scientific">Clostridium cavendishii DSM 21758</name>
    <dbReference type="NCBI Taxonomy" id="1121302"/>
    <lineage>
        <taxon>Bacteria</taxon>
        <taxon>Bacillati</taxon>
        <taxon>Bacillota</taxon>
        <taxon>Clostridia</taxon>
        <taxon>Eubacteriales</taxon>
        <taxon>Clostridiaceae</taxon>
        <taxon>Clostridium</taxon>
    </lineage>
</organism>
<keyword evidence="1" id="KW-0732">Signal</keyword>
<dbReference type="EMBL" id="FQZB01000006">
    <property type="protein sequence ID" value="SHJ07349.1"/>
    <property type="molecule type" value="Genomic_DNA"/>
</dbReference>
<evidence type="ECO:0000313" key="4">
    <source>
        <dbReference type="Proteomes" id="UP000184310"/>
    </source>
</evidence>
<feature type="signal peptide" evidence="1">
    <location>
        <begin position="1"/>
        <end position="29"/>
    </location>
</feature>
<dbReference type="GO" id="GO:0005737">
    <property type="term" value="C:cytoplasm"/>
    <property type="evidence" value="ECO:0007669"/>
    <property type="project" value="TreeGrafter"/>
</dbReference>
<evidence type="ECO:0000313" key="3">
    <source>
        <dbReference type="EMBL" id="SHJ07349.1"/>
    </source>
</evidence>
<protein>
    <submittedName>
        <fullName evidence="3">Transglutaminase-like superfamily protein</fullName>
    </submittedName>
</protein>
<dbReference type="OrthoDB" id="9788327at2"/>
<dbReference type="InterPro" id="IPR002931">
    <property type="entry name" value="Transglutaminase-like"/>
</dbReference>
<accession>A0A1M6GBS9</accession>
<dbReference type="Gene3D" id="3.10.620.30">
    <property type="match status" value="1"/>
</dbReference>
<dbReference type="SMART" id="SM00460">
    <property type="entry name" value="TGc"/>
    <property type="match status" value="1"/>
</dbReference>
<dbReference type="STRING" id="1121302.SAMN02745163_01240"/>
<gene>
    <name evidence="3" type="ORF">SAMN02745163_01240</name>
</gene>
<dbReference type="AlphaFoldDB" id="A0A1M6GBS9"/>
<dbReference type="PANTHER" id="PTHR46333:SF2">
    <property type="entry name" value="CYTOKINESIS PROTEIN 3"/>
    <property type="match status" value="1"/>
</dbReference>
<reference evidence="3 4" key="1">
    <citation type="submission" date="2016-11" db="EMBL/GenBank/DDBJ databases">
        <authorList>
            <person name="Jaros S."/>
            <person name="Januszkiewicz K."/>
            <person name="Wedrychowicz H."/>
        </authorList>
    </citation>
    <scope>NUCLEOTIDE SEQUENCE [LARGE SCALE GENOMIC DNA]</scope>
    <source>
        <strain evidence="3 4">DSM 21758</strain>
    </source>
</reference>
<dbReference type="InterPro" id="IPR038765">
    <property type="entry name" value="Papain-like_cys_pep_sf"/>
</dbReference>
<evidence type="ECO:0000259" key="2">
    <source>
        <dbReference type="SMART" id="SM00460"/>
    </source>
</evidence>
<dbReference type="InterPro" id="IPR052557">
    <property type="entry name" value="CAP/Cytokinesis_protein"/>
</dbReference>
<dbReference type="RefSeq" id="WP_072985814.1">
    <property type="nucleotide sequence ID" value="NZ_FQZB01000006.1"/>
</dbReference>
<dbReference type="Proteomes" id="UP000184310">
    <property type="component" value="Unassembled WGS sequence"/>
</dbReference>
<dbReference type="Pfam" id="PF01841">
    <property type="entry name" value="Transglut_core"/>
    <property type="match status" value="1"/>
</dbReference>
<evidence type="ECO:0000256" key="1">
    <source>
        <dbReference type="SAM" id="SignalP"/>
    </source>
</evidence>
<proteinExistence type="predicted"/>
<feature type="domain" description="Transglutaminase-like" evidence="2">
    <location>
        <begin position="200"/>
        <end position="255"/>
    </location>
</feature>
<feature type="chain" id="PRO_5012229302" evidence="1">
    <location>
        <begin position="30"/>
        <end position="412"/>
    </location>
</feature>
<keyword evidence="4" id="KW-1185">Reference proteome</keyword>
<dbReference type="SUPFAM" id="SSF54001">
    <property type="entry name" value="Cysteine proteinases"/>
    <property type="match status" value="1"/>
</dbReference>
<sequence length="412" mass="45260">MNRKVINKLIGIAIISVALTINMPIDAFASTAVVQKVNTNLQNGAVSSNTVTSGIKLYYGTNISVSNVNELKNQIESCLTNQNTSVSLKYTGRDITDWKATINKCINDVLENPKNDYARYTMSSYNYSYNTIGDITIKFTYIETKEQSKVVDTKVKEIIKSIIKPGMTDEQKEKAINNYIVTHVAYDTSLAHHSAYAALVAPNKTVCQGYALLAYKMLKEAGFQVRIISGTANGNTHAWNLVKINGAWYHLDTTWNDPVPDVQGRIRYDYFNLEDAQISDSVRKHSWDKSKYVGYECVTPYTTNDLDILKSSRMNESKAPSLNNITITNNKGTSDKINVSGLNAGDTVKVFSDGSVTAKVLGQAVVTNGAKEVNVNISQLGANGGKVYLSVINKGKIESARIGKAFNAEAIK</sequence>
<name>A0A1M6GBS9_9CLOT</name>